<evidence type="ECO:0000256" key="1">
    <source>
        <dbReference type="ARBA" id="ARBA00004141"/>
    </source>
</evidence>
<dbReference type="Proteomes" id="UP001139648">
    <property type="component" value="Unassembled WGS sequence"/>
</dbReference>
<accession>A0A9X2K331</accession>
<dbReference type="RefSeq" id="WP_253745039.1">
    <property type="nucleotide sequence ID" value="NZ_BAABKA010000018.1"/>
</dbReference>
<dbReference type="Pfam" id="PF00528">
    <property type="entry name" value="BPD_transp_1"/>
    <property type="match status" value="1"/>
</dbReference>
<dbReference type="InterPro" id="IPR049783">
    <property type="entry name" value="ABC_perm_TupB-like"/>
</dbReference>
<keyword evidence="8" id="KW-1185">Reference proteome</keyword>
<dbReference type="PANTHER" id="PTHR43632">
    <property type="entry name" value="PERMEASE COMPONENT OF TUNGSTATE ABC TRANSPORTER"/>
    <property type="match status" value="1"/>
</dbReference>
<evidence type="ECO:0000256" key="2">
    <source>
        <dbReference type="ARBA" id="ARBA00022692"/>
    </source>
</evidence>
<keyword evidence="2 5" id="KW-0812">Transmembrane</keyword>
<dbReference type="NCBIfam" id="NF038017">
    <property type="entry name" value="ABC_perm1"/>
    <property type="match status" value="1"/>
</dbReference>
<feature type="transmembrane region" description="Helical" evidence="5">
    <location>
        <begin position="98"/>
        <end position="123"/>
    </location>
</feature>
<feature type="transmembrane region" description="Helical" evidence="5">
    <location>
        <begin position="32"/>
        <end position="54"/>
    </location>
</feature>
<evidence type="ECO:0000256" key="4">
    <source>
        <dbReference type="ARBA" id="ARBA00023136"/>
    </source>
</evidence>
<dbReference type="PROSITE" id="PS50928">
    <property type="entry name" value="ABC_TM1"/>
    <property type="match status" value="1"/>
</dbReference>
<name>A0A9X2K331_9ACTN</name>
<evidence type="ECO:0000313" key="7">
    <source>
        <dbReference type="EMBL" id="MCP2357939.1"/>
    </source>
</evidence>
<comment type="caution">
    <text evidence="7">The sequence shown here is derived from an EMBL/GenBank/DDBJ whole genome shotgun (WGS) entry which is preliminary data.</text>
</comment>
<evidence type="ECO:0000313" key="8">
    <source>
        <dbReference type="Proteomes" id="UP001139648"/>
    </source>
</evidence>
<keyword evidence="5" id="KW-0813">Transport</keyword>
<dbReference type="AlphaFoldDB" id="A0A9X2K331"/>
<dbReference type="CDD" id="cd06261">
    <property type="entry name" value="TM_PBP2"/>
    <property type="match status" value="1"/>
</dbReference>
<feature type="transmembrane region" description="Helical" evidence="5">
    <location>
        <begin position="61"/>
        <end position="86"/>
    </location>
</feature>
<protein>
    <submittedName>
        <fullName evidence="7">Tungstate transport system permease protein</fullName>
    </submittedName>
</protein>
<dbReference type="EMBL" id="JAMZEB010000002">
    <property type="protein sequence ID" value="MCP2357939.1"/>
    <property type="molecule type" value="Genomic_DNA"/>
</dbReference>
<evidence type="ECO:0000256" key="5">
    <source>
        <dbReference type="RuleBase" id="RU363032"/>
    </source>
</evidence>
<dbReference type="SUPFAM" id="SSF161098">
    <property type="entry name" value="MetI-like"/>
    <property type="match status" value="1"/>
</dbReference>
<dbReference type="GO" id="GO:0055085">
    <property type="term" value="P:transmembrane transport"/>
    <property type="evidence" value="ECO:0007669"/>
    <property type="project" value="InterPro"/>
</dbReference>
<keyword evidence="3 5" id="KW-1133">Transmembrane helix</keyword>
<feature type="domain" description="ABC transmembrane type-1" evidence="6">
    <location>
        <begin position="26"/>
        <end position="222"/>
    </location>
</feature>
<evidence type="ECO:0000259" key="6">
    <source>
        <dbReference type="PROSITE" id="PS50928"/>
    </source>
</evidence>
<dbReference type="PANTHER" id="PTHR43632:SF1">
    <property type="entry name" value="PERMEASE COMPONENT OF TUNGSTATE ABC TRANSPORTER"/>
    <property type="match status" value="1"/>
</dbReference>
<proteinExistence type="inferred from homology"/>
<feature type="transmembrane region" description="Helical" evidence="5">
    <location>
        <begin position="144"/>
        <end position="168"/>
    </location>
</feature>
<organism evidence="7 8">
    <name type="scientific">Nonomuraea thailandensis</name>
    <dbReference type="NCBI Taxonomy" id="1188745"/>
    <lineage>
        <taxon>Bacteria</taxon>
        <taxon>Bacillati</taxon>
        <taxon>Actinomycetota</taxon>
        <taxon>Actinomycetes</taxon>
        <taxon>Streptosporangiales</taxon>
        <taxon>Streptosporangiaceae</taxon>
        <taxon>Nonomuraea</taxon>
    </lineage>
</organism>
<keyword evidence="4 5" id="KW-0472">Membrane</keyword>
<dbReference type="InterPro" id="IPR000515">
    <property type="entry name" value="MetI-like"/>
</dbReference>
<reference evidence="7" key="1">
    <citation type="submission" date="2022-06" db="EMBL/GenBank/DDBJ databases">
        <title>Sequencing the genomes of 1000 actinobacteria strains.</title>
        <authorList>
            <person name="Klenk H.-P."/>
        </authorList>
    </citation>
    <scope>NUCLEOTIDE SEQUENCE</scope>
    <source>
        <strain evidence="7">DSM 46694</strain>
    </source>
</reference>
<comment type="similarity">
    <text evidence="5">Belongs to the binding-protein-dependent transport system permease family.</text>
</comment>
<dbReference type="GO" id="GO:0005886">
    <property type="term" value="C:plasma membrane"/>
    <property type="evidence" value="ECO:0007669"/>
    <property type="project" value="UniProtKB-SubCell"/>
</dbReference>
<evidence type="ECO:0000256" key="3">
    <source>
        <dbReference type="ARBA" id="ARBA00022989"/>
    </source>
</evidence>
<gene>
    <name evidence="7" type="ORF">HD597_004959</name>
</gene>
<feature type="transmembrane region" description="Helical" evidence="5">
    <location>
        <begin position="203"/>
        <end position="225"/>
    </location>
</feature>
<dbReference type="InterPro" id="IPR035906">
    <property type="entry name" value="MetI-like_sf"/>
</dbReference>
<comment type="subcellular location">
    <subcellularLocation>
        <location evidence="5">Cell membrane</location>
        <topology evidence="5">Multi-pass membrane protein</topology>
    </subcellularLocation>
    <subcellularLocation>
        <location evidence="1">Membrane</location>
        <topology evidence="1">Multi-pass membrane protein</topology>
    </subcellularLocation>
</comment>
<dbReference type="Gene3D" id="1.10.3720.10">
    <property type="entry name" value="MetI-like"/>
    <property type="match status" value="1"/>
</dbReference>
<sequence>MDVLFDGLADAIGLLVTGDQDSWSIMLLTMRVSLTATAIALLVGVPLGAALALARFPGRRIVLAAANTGMGMPPVVVGLFVTVLLWRSGPLGGLGLLYTPAAMVVAQAAIATPIVVALVTAALQQVDPDFRVQMQALGATAARAFAALLSEARLPLLAAAMAAFGAVVSEVGAAQMVGGNLAGQTRVLTTAAVLATSRGQFSLAIAFGLILLLIAFGVNLSLTLMQQQRTVPR</sequence>